<sequence>MRHLVKRVAIWALAGLGLASANNVQAADLDYGKPGDPIHLVVGYQPYYSEAWSGAVINGLQLWKKYLPAGSTVEFHVGLQGSIVVNSMLAGKASLGYLGDMPAIVATTKRSVADLRIIANIGLGHDQCNVFFVRKDAPQFTDAKAAVTWLNGKTVASPKGSCADRFAQAVFQKTKTAPSAYLNQSIEVITSGFRVGKIDGAVLWEPTASRLVAEGLARRVASGYNFDEPDGAFLDARADLIKQRPDIIKAWLETELDAELFLANPANAVKVAELLKAQTTGFTQKELWQAEFGAYPASSGGGPVRLTVPFGFSQNALALIAKDTAFLHSIKSIDAEKLADDAVLPGYTTEILKTRGLAIPVGEIKAAPETAFR</sequence>
<evidence type="ECO:0000256" key="1">
    <source>
        <dbReference type="SAM" id="SignalP"/>
    </source>
</evidence>
<evidence type="ECO:0000313" key="2">
    <source>
        <dbReference type="EMBL" id="REF85942.1"/>
    </source>
</evidence>
<protein>
    <submittedName>
        <fullName evidence="2">NitT/TauT family transport system substrate-binding protein</fullName>
    </submittedName>
</protein>
<keyword evidence="1" id="KW-0732">Signal</keyword>
<feature type="chain" id="PRO_5017687331" evidence="1">
    <location>
        <begin position="27"/>
        <end position="373"/>
    </location>
</feature>
<dbReference type="Gene3D" id="3.40.190.10">
    <property type="entry name" value="Periplasmic binding protein-like II"/>
    <property type="match status" value="2"/>
</dbReference>
<name>A0A3D9YYH8_9HYPH</name>
<evidence type="ECO:0000313" key="3">
    <source>
        <dbReference type="Proteomes" id="UP000256900"/>
    </source>
</evidence>
<dbReference type="AlphaFoldDB" id="A0A3D9YYH8"/>
<dbReference type="RefSeq" id="WP_207206605.1">
    <property type="nucleotide sequence ID" value="NZ_CP025086.1"/>
</dbReference>
<dbReference type="Pfam" id="PF13379">
    <property type="entry name" value="NMT1_2"/>
    <property type="match status" value="1"/>
</dbReference>
<gene>
    <name evidence="2" type="ORF">DES32_1982</name>
</gene>
<organism evidence="2 3">
    <name type="scientific">Methylovirgula ligni</name>
    <dbReference type="NCBI Taxonomy" id="569860"/>
    <lineage>
        <taxon>Bacteria</taxon>
        <taxon>Pseudomonadati</taxon>
        <taxon>Pseudomonadota</taxon>
        <taxon>Alphaproteobacteria</taxon>
        <taxon>Hyphomicrobiales</taxon>
        <taxon>Beijerinckiaceae</taxon>
        <taxon>Methylovirgula</taxon>
    </lineage>
</organism>
<accession>A0A3D9YYH8</accession>
<dbReference type="EMBL" id="QUMO01000003">
    <property type="protein sequence ID" value="REF85942.1"/>
    <property type="molecule type" value="Genomic_DNA"/>
</dbReference>
<comment type="caution">
    <text evidence="2">The sequence shown here is derived from an EMBL/GenBank/DDBJ whole genome shotgun (WGS) entry which is preliminary data.</text>
</comment>
<proteinExistence type="predicted"/>
<dbReference type="SUPFAM" id="SSF53850">
    <property type="entry name" value="Periplasmic binding protein-like II"/>
    <property type="match status" value="1"/>
</dbReference>
<dbReference type="Proteomes" id="UP000256900">
    <property type="component" value="Unassembled WGS sequence"/>
</dbReference>
<keyword evidence="3" id="KW-1185">Reference proteome</keyword>
<reference evidence="2 3" key="1">
    <citation type="submission" date="2018-08" db="EMBL/GenBank/DDBJ databases">
        <title>Genomic Encyclopedia of Type Strains, Phase IV (KMG-IV): sequencing the most valuable type-strain genomes for metagenomic binning, comparative biology and taxonomic classification.</title>
        <authorList>
            <person name="Goeker M."/>
        </authorList>
    </citation>
    <scope>NUCLEOTIDE SEQUENCE [LARGE SCALE GENOMIC DNA]</scope>
    <source>
        <strain evidence="2 3">BW863</strain>
    </source>
</reference>
<feature type="signal peptide" evidence="1">
    <location>
        <begin position="1"/>
        <end position="26"/>
    </location>
</feature>
<dbReference type="PANTHER" id="PTHR30024">
    <property type="entry name" value="ALIPHATIC SULFONATES-BINDING PROTEIN-RELATED"/>
    <property type="match status" value="1"/>
</dbReference>